<dbReference type="InterPro" id="IPR000683">
    <property type="entry name" value="Gfo/Idh/MocA-like_OxRdtase_N"/>
</dbReference>
<dbReference type="PANTHER" id="PTHR43249:SF1">
    <property type="entry name" value="D-GLUCOSIDE 3-DEHYDROGENASE"/>
    <property type="match status" value="1"/>
</dbReference>
<feature type="domain" description="GFO/IDH/MocA-like oxidoreductase" evidence="2">
    <location>
        <begin position="133"/>
        <end position="255"/>
    </location>
</feature>
<dbReference type="Gene3D" id="3.40.50.720">
    <property type="entry name" value="NAD(P)-binding Rossmann-like Domain"/>
    <property type="match status" value="1"/>
</dbReference>
<name>A0AAU7C8G4_9BACT</name>
<dbReference type="RefSeq" id="WP_406694275.1">
    <property type="nucleotide sequence ID" value="NZ_CP155447.1"/>
</dbReference>
<dbReference type="Pfam" id="PF01408">
    <property type="entry name" value="GFO_IDH_MocA"/>
    <property type="match status" value="1"/>
</dbReference>
<evidence type="ECO:0000313" key="3">
    <source>
        <dbReference type="EMBL" id="XBH01536.1"/>
    </source>
</evidence>
<dbReference type="AlphaFoldDB" id="A0AAU7C8G4"/>
<dbReference type="EMBL" id="CP155447">
    <property type="protein sequence ID" value="XBH01536.1"/>
    <property type="molecule type" value="Genomic_DNA"/>
</dbReference>
<dbReference type="InterPro" id="IPR036291">
    <property type="entry name" value="NAD(P)-bd_dom_sf"/>
</dbReference>
<organism evidence="3">
    <name type="scientific">Singulisphaera sp. Ch08</name>
    <dbReference type="NCBI Taxonomy" id="3120278"/>
    <lineage>
        <taxon>Bacteria</taxon>
        <taxon>Pseudomonadati</taxon>
        <taxon>Planctomycetota</taxon>
        <taxon>Planctomycetia</taxon>
        <taxon>Isosphaerales</taxon>
        <taxon>Isosphaeraceae</taxon>
        <taxon>Singulisphaera</taxon>
    </lineage>
</organism>
<dbReference type="Pfam" id="PF22725">
    <property type="entry name" value="GFO_IDH_MocA_C3"/>
    <property type="match status" value="1"/>
</dbReference>
<dbReference type="SUPFAM" id="SSF55347">
    <property type="entry name" value="Glyceraldehyde-3-phosphate dehydrogenase-like, C-terminal domain"/>
    <property type="match status" value="1"/>
</dbReference>
<dbReference type="PANTHER" id="PTHR43249">
    <property type="entry name" value="UDP-N-ACETYL-2-AMINO-2-DEOXY-D-GLUCURONATE OXIDASE"/>
    <property type="match status" value="1"/>
</dbReference>
<feature type="domain" description="Gfo/Idh/MocA-like oxidoreductase N-terminal" evidence="1">
    <location>
        <begin position="7"/>
        <end position="122"/>
    </location>
</feature>
<protein>
    <submittedName>
        <fullName evidence="3">Gfo/Idh/MocA family oxidoreductase</fullName>
    </submittedName>
</protein>
<sequence>MRKVRLRTALVGCGKVGRLHALALARLPESELVAVCDGFPDRARDFAEEFGVAGFVDMEEMLERARPEAVCVCTPHPLHAAPAVSALGAGVHVLVEKPMAATLADCDRMLAAASASGATLGVVSQRRWFEPVVRVKEAIAAGKIGRPALGVVGMFNWRDASYYASDPWRGRWETEGGGVLVNQAPHQLDLLAWFMGEIEEISGSWANVNHPSVEVEDTAVAIVRFRSGGLGSIVASLSQRPGLFTHVHVHGSNGASVGVETDRGASFVAGVSSIIEPPLNDLWNVPGEEADLAAYRENDREHFTRVDATTHYHALQIGEFLRSILEGRAPAVTGEDGRTVVAMFTAIYRSQRDRCPVRFPVLA</sequence>
<accession>A0AAU7C8G4</accession>
<dbReference type="SUPFAM" id="SSF51735">
    <property type="entry name" value="NAD(P)-binding Rossmann-fold domains"/>
    <property type="match status" value="1"/>
</dbReference>
<evidence type="ECO:0000259" key="1">
    <source>
        <dbReference type="Pfam" id="PF01408"/>
    </source>
</evidence>
<reference evidence="3" key="1">
    <citation type="submission" date="2024-05" db="EMBL/GenBank/DDBJ databases">
        <title>Planctomycetes of the genus Singulisphaera possess chitinolytic capabilities.</title>
        <authorList>
            <person name="Ivanova A."/>
        </authorList>
    </citation>
    <scope>NUCLEOTIDE SEQUENCE</scope>
    <source>
        <strain evidence="3">Ch08T</strain>
    </source>
</reference>
<proteinExistence type="predicted"/>
<dbReference type="InterPro" id="IPR055170">
    <property type="entry name" value="GFO_IDH_MocA-like_dom"/>
</dbReference>
<dbReference type="GO" id="GO:0000166">
    <property type="term" value="F:nucleotide binding"/>
    <property type="evidence" value="ECO:0007669"/>
    <property type="project" value="InterPro"/>
</dbReference>
<dbReference type="Gene3D" id="3.30.360.10">
    <property type="entry name" value="Dihydrodipicolinate Reductase, domain 2"/>
    <property type="match status" value="1"/>
</dbReference>
<dbReference type="InterPro" id="IPR052515">
    <property type="entry name" value="Gfo/Idh/MocA_Oxidoreductase"/>
</dbReference>
<evidence type="ECO:0000259" key="2">
    <source>
        <dbReference type="Pfam" id="PF22725"/>
    </source>
</evidence>
<gene>
    <name evidence="3" type="ORF">V5E97_24675</name>
</gene>